<feature type="domain" description="tRNA-specific 2-thiouridylase MnmA-like C-terminal" evidence="12">
    <location>
        <begin position="340"/>
        <end position="403"/>
    </location>
</feature>
<dbReference type="GO" id="GO:0005524">
    <property type="term" value="F:ATP binding"/>
    <property type="evidence" value="ECO:0007669"/>
    <property type="project" value="UniProtKB-KW"/>
</dbReference>
<dbReference type="Pfam" id="PF20258">
    <property type="entry name" value="tRNA_Me_trans_C"/>
    <property type="match status" value="1"/>
</dbReference>
<comment type="function">
    <text evidence="1">Catalyzes the 2-thiolation of uridine at the wobble position (U34) of mitochondrial tRNA(Lys), tRNA(Glu) and tRNA(Gln). Required for the formation of 5-taurinomethyl-2-thiouridine (tm5s2U) of mitochondrial tRNA(Lys), tRNA(Glu), and tRNA(Gln) at the wobble position. ATP is required to activate the C2 atom of the wobble base.</text>
</comment>
<keyword evidence="9" id="KW-0694">RNA-binding</keyword>
<dbReference type="InParanoid" id="K0KQF1"/>
<comment type="caution">
    <text evidence="14">The sequence shown here is derived from an EMBL/GenBank/DDBJ whole genome shotgun (WGS) entry which is preliminary data.</text>
</comment>
<dbReference type="EC" id="2.8.1.14" evidence="3"/>
<name>K0KQF1_WICCF</name>
<dbReference type="GO" id="GO:0000049">
    <property type="term" value="F:tRNA binding"/>
    <property type="evidence" value="ECO:0007669"/>
    <property type="project" value="UniProtKB-KW"/>
</dbReference>
<dbReference type="Proteomes" id="UP000009328">
    <property type="component" value="Unassembled WGS sequence"/>
</dbReference>
<sequence length="407" mass="46368">MFRSIFRVPSGIRGVSSKNFRGISSIINQRIPKGYTQPTPKSSDLIIIAMSSGVDSSVAALLYKQKYENCLGIFMENWSQLDNERCLEQDWKDVQLVGNQLNLPIERVNFEKDYWIEVFEPMLTSYNKGLTPNPDINCNKYVKFGSLINYVSKKYKDQNWWLVTGHYSRILQNDTTGELHLLRSYYPDKDQSYYLSQIETNVLSRVLLPIGHYTKPEIRKLAQEKDLVIADKKDSQGLCFVSQTQGNFNNFLKNFLMDSPGNIITEDGKIWGKHDGLWSLTLGQKCGISMPQGDPRYKGVWFVSEKNFETGDITIVKGGNNDKLFKKIVYVQDFIPLGDDLDITKMEGLTVQYRSLQSPISLKTINYSNGKWIFTLNDKARAISPGQYLAVYQGDRCLGSGVIEGAE</sequence>
<comment type="catalytic activity">
    <reaction evidence="11">
        <text>5-taurinomethyluridine(34) in tRNA + S-sulfanyl-L-cysteinyl-[protein] + AH2 + ATP = 5-taurinomethyl-2-thiouridine(34) in tRNA + L-cysteinyl-[protein] + A + AMP + diphosphate + H(+)</text>
        <dbReference type="Rhea" id="RHEA:47040"/>
        <dbReference type="Rhea" id="RHEA-COMP:10131"/>
        <dbReference type="Rhea" id="RHEA-COMP:11726"/>
        <dbReference type="Rhea" id="RHEA-COMP:11732"/>
        <dbReference type="Rhea" id="RHEA-COMP:11733"/>
        <dbReference type="ChEBI" id="CHEBI:13193"/>
        <dbReference type="ChEBI" id="CHEBI:15378"/>
        <dbReference type="ChEBI" id="CHEBI:17499"/>
        <dbReference type="ChEBI" id="CHEBI:29950"/>
        <dbReference type="ChEBI" id="CHEBI:30616"/>
        <dbReference type="ChEBI" id="CHEBI:33019"/>
        <dbReference type="ChEBI" id="CHEBI:61963"/>
        <dbReference type="ChEBI" id="CHEBI:87171"/>
        <dbReference type="ChEBI" id="CHEBI:87172"/>
        <dbReference type="ChEBI" id="CHEBI:456215"/>
        <dbReference type="EC" id="2.8.1.14"/>
    </reaction>
</comment>
<evidence type="ECO:0000256" key="3">
    <source>
        <dbReference type="ARBA" id="ARBA00011953"/>
    </source>
</evidence>
<evidence type="ECO:0000256" key="8">
    <source>
        <dbReference type="ARBA" id="ARBA00022840"/>
    </source>
</evidence>
<keyword evidence="8" id="KW-0067">ATP-binding</keyword>
<evidence type="ECO:0000256" key="10">
    <source>
        <dbReference type="ARBA" id="ARBA00023157"/>
    </source>
</evidence>
<dbReference type="CDD" id="cd01998">
    <property type="entry name" value="MnmA_TRMU-like"/>
    <property type="match status" value="1"/>
</dbReference>
<dbReference type="PANTHER" id="PTHR11933:SF5">
    <property type="entry name" value="MITOCHONDRIAL TRNA-SPECIFIC 2-THIOURIDYLASE 1"/>
    <property type="match status" value="1"/>
</dbReference>
<reference evidence="14 15" key="1">
    <citation type="journal article" date="2012" name="Eukaryot. Cell">
        <title>Draft genome sequence of Wickerhamomyces ciferrii NRRL Y-1031 F-60-10.</title>
        <authorList>
            <person name="Schneider J."/>
            <person name="Andrea H."/>
            <person name="Blom J."/>
            <person name="Jaenicke S."/>
            <person name="Ruckert C."/>
            <person name="Schorsch C."/>
            <person name="Szczepanowski R."/>
            <person name="Farwick M."/>
            <person name="Goesmann A."/>
            <person name="Puhler A."/>
            <person name="Schaffer S."/>
            <person name="Tauch A."/>
            <person name="Kohler T."/>
            <person name="Brinkrolf K."/>
        </authorList>
    </citation>
    <scope>NUCLEOTIDE SEQUENCE [LARGE SCALE GENOMIC DNA]</scope>
    <source>
        <strain evidence="15">ATCC 14091 / BCRC 22168 / CBS 111 / JCM 3599 / NBRC 0793 / NRRL Y-1031 F-60-10</strain>
    </source>
</reference>
<dbReference type="InterPro" id="IPR004506">
    <property type="entry name" value="MnmA-like"/>
</dbReference>
<dbReference type="STRING" id="1206466.K0KQF1"/>
<evidence type="ECO:0000313" key="15">
    <source>
        <dbReference type="Proteomes" id="UP000009328"/>
    </source>
</evidence>
<keyword evidence="10" id="KW-1015">Disulfide bond</keyword>
<dbReference type="GO" id="GO:0002143">
    <property type="term" value="P:tRNA wobble position uridine thiolation"/>
    <property type="evidence" value="ECO:0007669"/>
    <property type="project" value="TreeGrafter"/>
</dbReference>
<keyword evidence="5 14" id="KW-0808">Transferase</keyword>
<organism evidence="14 15">
    <name type="scientific">Wickerhamomyces ciferrii (strain ATCC 14091 / BCRC 22168 / CBS 111 / JCM 3599 / NBRC 0793 / NRRL Y-1031 F-60-10)</name>
    <name type="common">Yeast</name>
    <name type="synonym">Pichia ciferrii</name>
    <dbReference type="NCBI Taxonomy" id="1206466"/>
    <lineage>
        <taxon>Eukaryota</taxon>
        <taxon>Fungi</taxon>
        <taxon>Dikarya</taxon>
        <taxon>Ascomycota</taxon>
        <taxon>Saccharomycotina</taxon>
        <taxon>Saccharomycetes</taxon>
        <taxon>Phaffomycetales</taxon>
        <taxon>Wickerhamomycetaceae</taxon>
        <taxon>Wickerhamomyces</taxon>
    </lineage>
</organism>
<dbReference type="SUPFAM" id="SSF52402">
    <property type="entry name" value="Adenine nucleotide alpha hydrolases-like"/>
    <property type="match status" value="1"/>
</dbReference>
<dbReference type="EMBL" id="CAIF01000080">
    <property type="protein sequence ID" value="CCH43478.1"/>
    <property type="molecule type" value="Genomic_DNA"/>
</dbReference>
<evidence type="ECO:0000259" key="12">
    <source>
        <dbReference type="Pfam" id="PF20258"/>
    </source>
</evidence>
<dbReference type="FunFam" id="2.30.30.280:FF:000001">
    <property type="entry name" value="tRNA-specific 2-thiouridylase MnmA"/>
    <property type="match status" value="1"/>
</dbReference>
<dbReference type="Gene3D" id="2.30.30.280">
    <property type="entry name" value="Adenine nucleotide alpha hydrolases-like domains"/>
    <property type="match status" value="1"/>
</dbReference>
<keyword evidence="6" id="KW-0819">tRNA processing</keyword>
<keyword evidence="15" id="KW-1185">Reference proteome</keyword>
<dbReference type="Pfam" id="PF20259">
    <property type="entry name" value="tRNA_Me_trans_M"/>
    <property type="match status" value="1"/>
</dbReference>
<evidence type="ECO:0000256" key="11">
    <source>
        <dbReference type="ARBA" id="ARBA00049564"/>
    </source>
</evidence>
<dbReference type="Gene3D" id="2.40.30.10">
    <property type="entry name" value="Translation factors"/>
    <property type="match status" value="1"/>
</dbReference>
<protein>
    <recommendedName>
        <fullName evidence="3">tRNA-5-taurinomethyluridine 2-sulfurtransferase</fullName>
        <ecNumber evidence="3">2.8.1.14</ecNumber>
    </recommendedName>
</protein>
<comment type="similarity">
    <text evidence="2">Belongs to the MnmA/TRMU family.</text>
</comment>
<evidence type="ECO:0000256" key="7">
    <source>
        <dbReference type="ARBA" id="ARBA00022741"/>
    </source>
</evidence>
<evidence type="ECO:0000256" key="9">
    <source>
        <dbReference type="ARBA" id="ARBA00022884"/>
    </source>
</evidence>
<dbReference type="FunCoup" id="K0KQF1">
    <property type="interactions" value="386"/>
</dbReference>
<dbReference type="PANTHER" id="PTHR11933">
    <property type="entry name" value="TRNA 5-METHYLAMINOMETHYL-2-THIOURIDYLATE -METHYLTRANSFERASE"/>
    <property type="match status" value="1"/>
</dbReference>
<evidence type="ECO:0000256" key="1">
    <source>
        <dbReference type="ARBA" id="ARBA00003986"/>
    </source>
</evidence>
<dbReference type="FunFam" id="3.40.50.620:FF:000115">
    <property type="entry name" value="tRNA-specific 2-thiouridylase MnmA"/>
    <property type="match status" value="1"/>
</dbReference>
<gene>
    <name evidence="14" type="ORF">BN7_3028</name>
</gene>
<keyword evidence="7" id="KW-0547">Nucleotide-binding</keyword>
<dbReference type="AlphaFoldDB" id="K0KQF1"/>
<evidence type="ECO:0000256" key="4">
    <source>
        <dbReference type="ARBA" id="ARBA00022555"/>
    </source>
</evidence>
<evidence type="ECO:0000313" key="14">
    <source>
        <dbReference type="EMBL" id="CCH43478.1"/>
    </source>
</evidence>
<dbReference type="NCBIfam" id="NF001138">
    <property type="entry name" value="PRK00143.1"/>
    <property type="match status" value="1"/>
</dbReference>
<dbReference type="NCBIfam" id="TIGR00420">
    <property type="entry name" value="trmU"/>
    <property type="match status" value="1"/>
</dbReference>
<dbReference type="InterPro" id="IPR046885">
    <property type="entry name" value="MnmA-like_C"/>
</dbReference>
<dbReference type="Pfam" id="PF03054">
    <property type="entry name" value="tRNA_Me_trans"/>
    <property type="match status" value="1"/>
</dbReference>
<dbReference type="InterPro" id="IPR023382">
    <property type="entry name" value="MnmA-like_central_sf"/>
</dbReference>
<evidence type="ECO:0000256" key="5">
    <source>
        <dbReference type="ARBA" id="ARBA00022679"/>
    </source>
</evidence>
<keyword evidence="4" id="KW-0820">tRNA-binding</keyword>
<dbReference type="GO" id="GO:0005739">
    <property type="term" value="C:mitochondrion"/>
    <property type="evidence" value="ECO:0007669"/>
    <property type="project" value="TreeGrafter"/>
</dbReference>
<accession>K0KQF1</accession>
<evidence type="ECO:0000256" key="2">
    <source>
        <dbReference type="ARBA" id="ARBA00006191"/>
    </source>
</evidence>
<dbReference type="GO" id="GO:0016783">
    <property type="term" value="F:sulfurtransferase activity"/>
    <property type="evidence" value="ECO:0007669"/>
    <property type="project" value="InterPro"/>
</dbReference>
<evidence type="ECO:0000256" key="6">
    <source>
        <dbReference type="ARBA" id="ARBA00022694"/>
    </source>
</evidence>
<dbReference type="InterPro" id="IPR014729">
    <property type="entry name" value="Rossmann-like_a/b/a_fold"/>
</dbReference>
<evidence type="ECO:0000259" key="13">
    <source>
        <dbReference type="Pfam" id="PF20259"/>
    </source>
</evidence>
<dbReference type="HOGENOM" id="CLU_035188_1_2_1"/>
<feature type="domain" description="tRNA-specific 2-thiouridylase MnmA-like central" evidence="13">
    <location>
        <begin position="250"/>
        <end position="316"/>
    </location>
</feature>
<dbReference type="Gene3D" id="3.40.50.620">
    <property type="entry name" value="HUPs"/>
    <property type="match status" value="1"/>
</dbReference>
<dbReference type="InterPro" id="IPR046884">
    <property type="entry name" value="MnmA-like_central"/>
</dbReference>
<dbReference type="eggNOG" id="KOG2805">
    <property type="taxonomic scope" value="Eukaryota"/>
</dbReference>
<proteinExistence type="inferred from homology"/>